<dbReference type="PANTHER" id="PTHR48104">
    <property type="entry name" value="METACASPASE-4"/>
    <property type="match status" value="1"/>
</dbReference>
<name>A0A8T0INZ8_CERPU</name>
<reference evidence="3" key="1">
    <citation type="submission" date="2020-06" db="EMBL/GenBank/DDBJ databases">
        <title>WGS assembly of Ceratodon purpureus strain R40.</title>
        <authorList>
            <person name="Carey S.B."/>
            <person name="Jenkins J."/>
            <person name="Shu S."/>
            <person name="Lovell J.T."/>
            <person name="Sreedasyam A."/>
            <person name="Maumus F."/>
            <person name="Tiley G.P."/>
            <person name="Fernandez-Pozo N."/>
            <person name="Barry K."/>
            <person name="Chen C."/>
            <person name="Wang M."/>
            <person name="Lipzen A."/>
            <person name="Daum C."/>
            <person name="Saski C.A."/>
            <person name="Payton A.C."/>
            <person name="Mcbreen J.C."/>
            <person name="Conrad R.E."/>
            <person name="Kollar L.M."/>
            <person name="Olsson S."/>
            <person name="Huttunen S."/>
            <person name="Landis J.B."/>
            <person name="Wickett N.J."/>
            <person name="Johnson M.G."/>
            <person name="Rensing S.A."/>
            <person name="Grimwood J."/>
            <person name="Schmutz J."/>
            <person name="Mcdaniel S.F."/>
        </authorList>
    </citation>
    <scope>NUCLEOTIDE SEQUENCE</scope>
    <source>
        <strain evidence="3">R40</strain>
    </source>
</reference>
<dbReference type="AlphaFoldDB" id="A0A8T0INZ8"/>
<dbReference type="GO" id="GO:0005737">
    <property type="term" value="C:cytoplasm"/>
    <property type="evidence" value="ECO:0007669"/>
    <property type="project" value="TreeGrafter"/>
</dbReference>
<dbReference type="InterPro" id="IPR011600">
    <property type="entry name" value="Pept_C14_caspase"/>
</dbReference>
<keyword evidence="4" id="KW-1185">Reference proteome</keyword>
<dbReference type="PANTHER" id="PTHR48104:SF30">
    <property type="entry name" value="METACASPASE-1"/>
    <property type="match status" value="1"/>
</dbReference>
<sequence length="328" mass="35830">MVKKKALLVGCNYPGQAGTELKGCCNDARRLCTLLKTRFGFPGENIDVLVDDNPGTDQSTHANIRKYLEKLVGDVQSGDILVFSFSGHGNLLERSNDNTGWNEAIFPNDLTNPLTDDDFRAIVNQIPAGVTFTFISDSCCSGGLIDELKEQVGGAEGGKNFIKQSETYDPGSRRMTLPMLIKQLNNRGCLNGAVNPQNFPQAIFQLHKGNASLTITSRQPIKSHKKDDVGILLSGCESWEISIDEKGDNPPATAYGVFTKAIETVVSRSSKALSNKEMTNAVRRLIQSDWDRTAPHLDDDGKEVVGPQHPCLYCSDGNADKVFICDFV</sequence>
<gene>
    <name evidence="3" type="ORF">KC19_3G218400</name>
</gene>
<dbReference type="InterPro" id="IPR050452">
    <property type="entry name" value="Metacaspase"/>
</dbReference>
<feature type="domain" description="Peptidase C14 caspase" evidence="2">
    <location>
        <begin position="3"/>
        <end position="315"/>
    </location>
</feature>
<organism evidence="3 4">
    <name type="scientific">Ceratodon purpureus</name>
    <name type="common">Fire moss</name>
    <name type="synonym">Dicranum purpureum</name>
    <dbReference type="NCBI Taxonomy" id="3225"/>
    <lineage>
        <taxon>Eukaryota</taxon>
        <taxon>Viridiplantae</taxon>
        <taxon>Streptophyta</taxon>
        <taxon>Embryophyta</taxon>
        <taxon>Bryophyta</taxon>
        <taxon>Bryophytina</taxon>
        <taxon>Bryopsida</taxon>
        <taxon>Dicranidae</taxon>
        <taxon>Pseudoditrichales</taxon>
        <taxon>Ditrichaceae</taxon>
        <taxon>Ceratodon</taxon>
    </lineage>
</organism>
<dbReference type="EMBL" id="CM026423">
    <property type="protein sequence ID" value="KAG0584566.1"/>
    <property type="molecule type" value="Genomic_DNA"/>
</dbReference>
<comment type="similarity">
    <text evidence="1">Belongs to the peptidase C14B family.</text>
</comment>
<dbReference type="Gene3D" id="3.40.50.1460">
    <property type="match status" value="1"/>
</dbReference>
<dbReference type="GO" id="GO:0006508">
    <property type="term" value="P:proteolysis"/>
    <property type="evidence" value="ECO:0007669"/>
    <property type="project" value="InterPro"/>
</dbReference>
<evidence type="ECO:0000313" key="3">
    <source>
        <dbReference type="EMBL" id="KAG0584566.1"/>
    </source>
</evidence>
<accession>A0A8T0INZ8</accession>
<dbReference type="GO" id="GO:0004197">
    <property type="term" value="F:cysteine-type endopeptidase activity"/>
    <property type="evidence" value="ECO:0007669"/>
    <property type="project" value="InterPro"/>
</dbReference>
<proteinExistence type="inferred from homology"/>
<evidence type="ECO:0000313" key="4">
    <source>
        <dbReference type="Proteomes" id="UP000822688"/>
    </source>
</evidence>
<protein>
    <recommendedName>
        <fullName evidence="2">Peptidase C14 caspase domain-containing protein</fullName>
    </recommendedName>
</protein>
<dbReference type="Proteomes" id="UP000822688">
    <property type="component" value="Chromosome 3"/>
</dbReference>
<comment type="caution">
    <text evidence="3">The sequence shown here is derived from an EMBL/GenBank/DDBJ whole genome shotgun (WGS) entry which is preliminary data.</text>
</comment>
<evidence type="ECO:0000259" key="2">
    <source>
        <dbReference type="Pfam" id="PF00656"/>
    </source>
</evidence>
<dbReference type="Pfam" id="PF00656">
    <property type="entry name" value="Peptidase_C14"/>
    <property type="match status" value="1"/>
</dbReference>
<evidence type="ECO:0000256" key="1">
    <source>
        <dbReference type="ARBA" id="ARBA00009005"/>
    </source>
</evidence>